<protein>
    <recommendedName>
        <fullName evidence="10">RRM domain-containing protein</fullName>
    </recommendedName>
</protein>
<evidence type="ECO:0000256" key="7">
    <source>
        <dbReference type="ARBA" id="ARBA00023242"/>
    </source>
</evidence>
<feature type="region of interest" description="Disordered" evidence="9">
    <location>
        <begin position="1805"/>
        <end position="1835"/>
    </location>
</feature>
<dbReference type="InterPro" id="IPR058584">
    <property type="entry name" value="IMB1_TNPO1-like_TPR"/>
</dbReference>
<feature type="region of interest" description="Disordered" evidence="9">
    <location>
        <begin position="1091"/>
        <end position="1173"/>
    </location>
</feature>
<dbReference type="InterPro" id="IPR034085">
    <property type="entry name" value="TOG"/>
</dbReference>
<feature type="compositionally biased region" description="Polar residues" evidence="9">
    <location>
        <begin position="1618"/>
        <end position="1633"/>
    </location>
</feature>
<feature type="compositionally biased region" description="Low complexity" evidence="9">
    <location>
        <begin position="1593"/>
        <end position="1602"/>
    </location>
</feature>
<feature type="region of interest" description="Disordered" evidence="9">
    <location>
        <begin position="1593"/>
        <end position="1636"/>
    </location>
</feature>
<dbReference type="InterPro" id="IPR000504">
    <property type="entry name" value="RRM_dom"/>
</dbReference>
<sequence length="2031" mass="221461">MLSPQNDQRQAAEALFTEVKKNADVTATNLIGLLRQSPDMESRAFCAVMLRRVLTKDDPSLWPQCSPAVQALIRTELLSAIKDEKAQTISKKVCDTVAELASGTYEELGWPELLPFIFQCVQSNDTRLQESSLLVFAQLARHIMGTLRQYMGTLHEVFTRTLTSSSQDVALAAMRATSNFVQELDDPVERDKFQSTIPAQLALIWNTLQAGDEGAAQEALELFIEIAEAHPRFLRRNLPEIATAMLQVAEAEELEDSTRQLAAEFLVTLAEAREKAPGMMRKLPAQVARLFQCLVTFLLDVEDDPRWHAADSDKHESEGEGERYEFGQECLDRISLALGGNTIVPLASTMLPALMQDADWKKRHAALICLSQIAEGCVKVLTKNISGLADLCLMGLRDAHSKVRWAACQAVGQLCTDLGPDMQEAEHARLLPGLMSVMDDFTQPRVQAHAAAAVVNFSENCEQDLLPPYLDVLIPKLLGLLQNGQKLVQEGALTAMASVADCAKDKFVKYYDQVMPLLRHILSNATDKSHALLRAKALECISLVGMAVGREQFRQDAHHVMQFMQTLQAQPTDADDPTGGYMLQAGARICKSLGEEFLPYLGIVMPPLLYSAQLKPDVRVTEADSDDDEDDNDEDIETIYLGDRKLSVRTSVLEEKATACNMLCCYADELKEGFYPFVEQVTGIMLPLLKFYFHEEVRQAAVQSLPDLLRSAFLAAQKGLPGADADYVRRMVDFIWTPLMEAMAKEPDTEVMSSLLEAVEEIIELLDGSILPIEKLGVTFERLRDLLEDSSKRRAERQLRRSAEDFDQDEAEALEEENEGEEDLLDQFSSLLSAVLKRHGDAAMPLVDTLLPSLAPLLDPQRTPEERRVAICILDDILEFSPAGAAKYLSYSLPHLLEGCKDRDANVRQCSVYGLGILAAQHQEAFRPSVPTALIHILGIVTAQDAREEDNEMATENAVAALGKVLEFHGGVIEASAAAQSWDVWINSLPLVEDKVEARHVHAQLVRHIQASDARVLGENNKNLGKIVAAICSWTRLPSQGWMETGLGPTAAAWGQLSSINTPGSTGLDFSVRSSNSGLLDLHSHHWGPIVYPQTEAGGDARSQQRGTLNAPPGPEGHSSSENMTNSSEHSQRVSSSEALRSSSSASSLAPQGATDGIRGGPAESSGRGWADLSGDMQQRLSMGQGQQPRRSSDSFASIPRVYSNERIAPEHRSFGESRLPTYSSHERLDQLGGLSVRQASSSDMEGRRPDSSPSLHRRGTGSGTEDDIFSALGGLEIDAEHRSSSVSQCMDNMSHVSSRSQMSVEPAVERETRTLVVKDVNPDVSDAEFKQLFEQYGDLRTLYTACKEQGWLMISYWNIIAAKLAKVNLDRQIIHGRQCGVQFAPNKEAKELQEGMVTLTNHNPDLTDQDICRMLQAEYGEVYSIMTPPDNPHKRHIEFCDVRHAQAAKQALEGIAAKIPTISEQGTVGVDVPSGMRNVQSTHTFFPQASPAGQSSVQQDMRPHSWDNSGAQLNNMAMQSQMLHQLNPQLLASLSSQGLFNQQGGLAQNGSSGNLASLQADVDSLMRANYMDSTQGNNAAMQVQALLNGSTNSLSSLQGGSHPNLAGMSGRGMGPGPNSSPLRSGPSVNMDSPSALLSAGSQHLSASQLFSLGSGNQQVQNAEQGGNLSRSNASMSTGNLADLYNQPGLLGNGMQGGLRGVASTSNIWDGQGDGSGWGGLSNNPNQAALQAQALALQLQLAGGLDQGAGNYLPGAPNSLTAFAQQHLLQQQLQNLSLQTNLSLQQNTAALLAKVQQQAGALRGLAASGHARKGSRDDLAGGRLSRRVQDPAAEAERKAAQEKMYSLDMDKVAKGEDKRTTLMIKNIPNKYTQKMLLATIDEDFRGHYDFFYLPIDFKNKCNVGYAFINMILPEYIPSLFQRFHTKKWEKFNSEKVCHISYARIQGKSSLVTHFQNSSLLHEDKRCRPIIFRTDGHVAGEQEPFPAGPNMRSRPARPGSAGTGLNNLAASPSLGALPGSNMAAPRHPGAGW</sequence>
<dbReference type="InterPro" id="IPR040122">
    <property type="entry name" value="Importin_beta"/>
</dbReference>
<dbReference type="Pfam" id="PF18808">
    <property type="entry name" value="Importin_rep_4"/>
    <property type="match status" value="1"/>
</dbReference>
<dbReference type="SUPFAM" id="SSF54928">
    <property type="entry name" value="RNA-binding domain, RBD"/>
    <property type="match status" value="2"/>
</dbReference>
<dbReference type="PROSITE" id="PS50102">
    <property type="entry name" value="RRM"/>
    <property type="match status" value="1"/>
</dbReference>
<dbReference type="SMART" id="SM00360">
    <property type="entry name" value="RRM"/>
    <property type="match status" value="1"/>
</dbReference>
<keyword evidence="5" id="KW-0677">Repeat</keyword>
<feature type="region of interest" description="Disordered" evidence="9">
    <location>
        <begin position="1204"/>
        <end position="1268"/>
    </location>
</feature>
<keyword evidence="12" id="KW-1185">Reference proteome</keyword>
<dbReference type="Pfam" id="PF04059">
    <property type="entry name" value="RRM_2"/>
    <property type="match status" value="1"/>
</dbReference>
<comment type="caution">
    <text evidence="11">The sequence shown here is derived from an EMBL/GenBank/DDBJ whole genome shotgun (WGS) entry which is preliminary data.</text>
</comment>
<evidence type="ECO:0000259" key="10">
    <source>
        <dbReference type="PROSITE" id="PS50102"/>
    </source>
</evidence>
<dbReference type="Gene3D" id="1.25.10.10">
    <property type="entry name" value="Leucine-rich Repeat Variant"/>
    <property type="match status" value="1"/>
</dbReference>
<evidence type="ECO:0000256" key="9">
    <source>
        <dbReference type="SAM" id="MobiDB-lite"/>
    </source>
</evidence>
<dbReference type="InterPro" id="IPR016024">
    <property type="entry name" value="ARM-type_fold"/>
</dbReference>
<evidence type="ECO:0000256" key="5">
    <source>
        <dbReference type="ARBA" id="ARBA00022737"/>
    </source>
</evidence>
<organism evidence="11 12">
    <name type="scientific">Coccomyxa subellipsoidea</name>
    <dbReference type="NCBI Taxonomy" id="248742"/>
    <lineage>
        <taxon>Eukaryota</taxon>
        <taxon>Viridiplantae</taxon>
        <taxon>Chlorophyta</taxon>
        <taxon>core chlorophytes</taxon>
        <taxon>Trebouxiophyceae</taxon>
        <taxon>Trebouxiophyceae incertae sedis</taxon>
        <taxon>Coccomyxaceae</taxon>
        <taxon>Coccomyxa</taxon>
    </lineage>
</organism>
<feature type="region of interest" description="Disordered" evidence="9">
    <location>
        <begin position="1978"/>
        <end position="2031"/>
    </location>
</feature>
<feature type="domain" description="RRM" evidence="10">
    <location>
        <begin position="1314"/>
        <end position="1387"/>
    </location>
</feature>
<gene>
    <name evidence="11" type="ORF">WJX75_001756</name>
</gene>
<dbReference type="PANTHER" id="PTHR10527">
    <property type="entry name" value="IMPORTIN BETA"/>
    <property type="match status" value="1"/>
</dbReference>
<keyword evidence="3" id="KW-0813">Transport</keyword>
<keyword evidence="7" id="KW-0539">Nucleus</keyword>
<reference evidence="11 12" key="1">
    <citation type="journal article" date="2024" name="Nat. Commun.">
        <title>Phylogenomics reveals the evolutionary origins of lichenization in chlorophyte algae.</title>
        <authorList>
            <person name="Puginier C."/>
            <person name="Libourel C."/>
            <person name="Otte J."/>
            <person name="Skaloud P."/>
            <person name="Haon M."/>
            <person name="Grisel S."/>
            <person name="Petersen M."/>
            <person name="Berrin J.G."/>
            <person name="Delaux P.M."/>
            <person name="Dal Grande F."/>
            <person name="Keller J."/>
        </authorList>
    </citation>
    <scope>NUCLEOTIDE SEQUENCE [LARGE SCALE GENOMIC DNA]</scope>
    <source>
        <strain evidence="11 12">SAG 216-7</strain>
    </source>
</reference>
<dbReference type="Proteomes" id="UP001491310">
    <property type="component" value="Unassembled WGS sequence"/>
</dbReference>
<evidence type="ECO:0000256" key="3">
    <source>
        <dbReference type="ARBA" id="ARBA00022448"/>
    </source>
</evidence>
<dbReference type="Pfam" id="PF00076">
    <property type="entry name" value="RRM_1"/>
    <property type="match status" value="1"/>
</dbReference>
<dbReference type="InterPro" id="IPR041653">
    <property type="entry name" value="Importin_rep_4"/>
</dbReference>
<evidence type="ECO:0000313" key="11">
    <source>
        <dbReference type="EMBL" id="KAK9916358.1"/>
    </source>
</evidence>
<dbReference type="InterPro" id="IPR057672">
    <property type="entry name" value="TPR_IPO4/5"/>
</dbReference>
<feature type="compositionally biased region" description="Low complexity" evidence="9">
    <location>
        <begin position="1127"/>
        <end position="1150"/>
    </location>
</feature>
<dbReference type="InterPro" id="IPR012677">
    <property type="entry name" value="Nucleotide-bd_a/b_plait_sf"/>
</dbReference>
<dbReference type="Pfam" id="PF25780">
    <property type="entry name" value="TPR_IPO5"/>
    <property type="match status" value="1"/>
</dbReference>
<feature type="compositionally biased region" description="Acidic residues" evidence="9">
    <location>
        <begin position="805"/>
        <end position="820"/>
    </location>
</feature>
<evidence type="ECO:0000256" key="2">
    <source>
        <dbReference type="ARBA" id="ARBA00004496"/>
    </source>
</evidence>
<proteinExistence type="predicted"/>
<dbReference type="SUPFAM" id="SSF48371">
    <property type="entry name" value="ARM repeat"/>
    <property type="match status" value="2"/>
</dbReference>
<evidence type="ECO:0000256" key="8">
    <source>
        <dbReference type="PROSITE-ProRule" id="PRU00176"/>
    </source>
</evidence>
<dbReference type="Gene3D" id="3.30.70.330">
    <property type="match status" value="1"/>
</dbReference>
<dbReference type="Pfam" id="PF25574">
    <property type="entry name" value="TPR_IMB1"/>
    <property type="match status" value="1"/>
</dbReference>
<dbReference type="InterPro" id="IPR034454">
    <property type="entry name" value="MEI2-like_RRM3"/>
</dbReference>
<comment type="subcellular location">
    <subcellularLocation>
        <location evidence="2">Cytoplasm</location>
    </subcellularLocation>
    <subcellularLocation>
        <location evidence="1">Nucleus</location>
    </subcellularLocation>
</comment>
<dbReference type="SMART" id="SM01349">
    <property type="entry name" value="TOG"/>
    <property type="match status" value="1"/>
</dbReference>
<evidence type="ECO:0000313" key="12">
    <source>
        <dbReference type="Proteomes" id="UP001491310"/>
    </source>
</evidence>
<dbReference type="Pfam" id="PF13513">
    <property type="entry name" value="HEAT_EZ"/>
    <property type="match status" value="1"/>
</dbReference>
<dbReference type="InterPro" id="IPR007201">
    <property type="entry name" value="Mei2-like_Rrm_C"/>
</dbReference>
<dbReference type="InterPro" id="IPR041389">
    <property type="entry name" value="Importin_rep_6"/>
</dbReference>
<accession>A0ABR2YX11</accession>
<keyword evidence="8" id="KW-0694">RNA-binding</keyword>
<evidence type="ECO:0000256" key="1">
    <source>
        <dbReference type="ARBA" id="ARBA00004123"/>
    </source>
</evidence>
<keyword evidence="6" id="KW-0653">Protein transport</keyword>
<dbReference type="EMBL" id="JALJOT010000003">
    <property type="protein sequence ID" value="KAK9916358.1"/>
    <property type="molecule type" value="Genomic_DNA"/>
</dbReference>
<keyword evidence="4" id="KW-0963">Cytoplasm</keyword>
<dbReference type="InterPro" id="IPR011989">
    <property type="entry name" value="ARM-like"/>
</dbReference>
<dbReference type="CDD" id="cd12531">
    <property type="entry name" value="RRM3_MEI2_like"/>
    <property type="match status" value="1"/>
</dbReference>
<name>A0ABR2YX11_9CHLO</name>
<evidence type="ECO:0000256" key="6">
    <source>
        <dbReference type="ARBA" id="ARBA00022927"/>
    </source>
</evidence>
<dbReference type="Pfam" id="PF18829">
    <property type="entry name" value="Importin_rep_6"/>
    <property type="match status" value="1"/>
</dbReference>
<dbReference type="InterPro" id="IPR035979">
    <property type="entry name" value="RBD_domain_sf"/>
</dbReference>
<evidence type="ECO:0000256" key="4">
    <source>
        <dbReference type="ARBA" id="ARBA00022490"/>
    </source>
</evidence>
<feature type="region of interest" description="Disordered" evidence="9">
    <location>
        <begin position="797"/>
        <end position="820"/>
    </location>
</feature>